<gene>
    <name evidence="1" type="ORF">Moror_13047</name>
</gene>
<reference evidence="1 2" key="1">
    <citation type="journal article" date="2014" name="BMC Genomics">
        <title>Genome and secretome analysis of the hemibiotrophic fungal pathogen, Moniliophthora roreri, which causes frosty pod rot disease of cacao: mechanisms of the biotrophic and necrotrophic phases.</title>
        <authorList>
            <person name="Meinhardt L.W."/>
            <person name="Costa G.G.L."/>
            <person name="Thomazella D.P.T."/>
            <person name="Teixeira P.J.P.L."/>
            <person name="Carazzolle M.F."/>
            <person name="Schuster S.C."/>
            <person name="Carlson J.E."/>
            <person name="Guiltinan M.J."/>
            <person name="Mieczkowski P."/>
            <person name="Farmer A."/>
            <person name="Ramaraj T."/>
            <person name="Crozier J."/>
            <person name="Davis R.E."/>
            <person name="Shao J."/>
            <person name="Melnick R.L."/>
            <person name="Pereira G.A.G."/>
            <person name="Bailey B.A."/>
        </authorList>
    </citation>
    <scope>NUCLEOTIDE SEQUENCE [LARGE SCALE GENOMIC DNA]</scope>
    <source>
        <strain evidence="1 2">MCA 2997</strain>
    </source>
</reference>
<dbReference type="AlphaFoldDB" id="V2YQB3"/>
<accession>V2YQB3</accession>
<dbReference type="STRING" id="1381753.V2YQB3"/>
<sequence>MSNKDGLVFCSRHTSNARTTRPDFSQQLALAVSGGLTKGDLFWRDHKEWLEEHGYILRSRYHPGWKPSWTGTKKAPYKCEDGPMPYKQMDARRISDGTIVVLKRVDARDPSNPELKMGPLFSTEPLASDPRNHCIPIYETLSLPNTNEEVLLVMPCLKEWYFPSFDTIGESYGILPPDFRGMGSLFVLFQIIHLLSTQGLQFIHSLHIAHNDIKYNNIMMDSSPLYDQPMHPVDRYRTYDWKRKPKPKTRTRRPVKYYYIDFDLCEKYDPAKAPGYGGDKSVPEYEYPDRMCDPFAVDVYHLGNGAPNRELPRNPAFTFMQPLIDDMTQDDPEKRPKMDQVVSQFSDIVAGMSQWQLRSPIWQDNSFRGRFVKKPLHWCRHLYNMITRVPAIPTPK</sequence>
<evidence type="ECO:0000313" key="1">
    <source>
        <dbReference type="EMBL" id="ESK93864.1"/>
    </source>
</evidence>
<evidence type="ECO:0008006" key="3">
    <source>
        <dbReference type="Google" id="ProtNLM"/>
    </source>
</evidence>
<organism evidence="1 2">
    <name type="scientific">Moniliophthora roreri (strain MCA 2997)</name>
    <name type="common">Cocoa frosty pod rot fungus</name>
    <name type="synonym">Crinipellis roreri</name>
    <dbReference type="NCBI Taxonomy" id="1381753"/>
    <lineage>
        <taxon>Eukaryota</taxon>
        <taxon>Fungi</taxon>
        <taxon>Dikarya</taxon>
        <taxon>Basidiomycota</taxon>
        <taxon>Agaricomycotina</taxon>
        <taxon>Agaricomycetes</taxon>
        <taxon>Agaricomycetidae</taxon>
        <taxon>Agaricales</taxon>
        <taxon>Marasmiineae</taxon>
        <taxon>Marasmiaceae</taxon>
        <taxon>Moniliophthora</taxon>
    </lineage>
</organism>
<dbReference type="HOGENOM" id="CLU_044121_2_1_1"/>
<dbReference type="EMBL" id="AWSO01000173">
    <property type="protein sequence ID" value="ESK93864.1"/>
    <property type="molecule type" value="Genomic_DNA"/>
</dbReference>
<dbReference type="OrthoDB" id="5987198at2759"/>
<evidence type="ECO:0000313" key="2">
    <source>
        <dbReference type="Proteomes" id="UP000017559"/>
    </source>
</evidence>
<protein>
    <recommendedName>
        <fullName evidence="3">Protein kinase domain-containing protein</fullName>
    </recommendedName>
</protein>
<comment type="caution">
    <text evidence="1">The sequence shown here is derived from an EMBL/GenBank/DDBJ whole genome shotgun (WGS) entry which is preliminary data.</text>
</comment>
<dbReference type="SUPFAM" id="SSF56112">
    <property type="entry name" value="Protein kinase-like (PK-like)"/>
    <property type="match status" value="1"/>
</dbReference>
<dbReference type="Proteomes" id="UP000017559">
    <property type="component" value="Unassembled WGS sequence"/>
</dbReference>
<keyword evidence="2" id="KW-1185">Reference proteome</keyword>
<dbReference type="Gene3D" id="1.10.510.10">
    <property type="entry name" value="Transferase(Phosphotransferase) domain 1"/>
    <property type="match status" value="1"/>
</dbReference>
<proteinExistence type="predicted"/>
<dbReference type="InterPro" id="IPR011009">
    <property type="entry name" value="Kinase-like_dom_sf"/>
</dbReference>
<name>V2YQB3_MONRO</name>
<dbReference type="KEGG" id="mrr:Moror_13047"/>